<evidence type="ECO:0000313" key="1">
    <source>
        <dbReference type="EMBL" id="RMC04233.1"/>
    </source>
</evidence>
<dbReference type="AlphaFoldDB" id="A0A3M0JT77"/>
<accession>A0A3M0JT77</accession>
<dbReference type="STRING" id="333673.A0A3M0JT77"/>
<evidence type="ECO:0000313" key="2">
    <source>
        <dbReference type="Proteomes" id="UP000269221"/>
    </source>
</evidence>
<protein>
    <submittedName>
        <fullName evidence="1">Uncharacterized protein</fullName>
    </submittedName>
</protein>
<proteinExistence type="predicted"/>
<dbReference type="PANTHER" id="PTHR33332">
    <property type="entry name" value="REVERSE TRANSCRIPTASE DOMAIN-CONTAINING PROTEIN"/>
    <property type="match status" value="1"/>
</dbReference>
<reference evidence="1 2" key="1">
    <citation type="submission" date="2018-07" db="EMBL/GenBank/DDBJ databases">
        <title>A high quality draft genome assembly of the barn swallow (H. rustica rustica).</title>
        <authorList>
            <person name="Formenti G."/>
            <person name="Chiara M."/>
            <person name="Poveda L."/>
            <person name="Francoijs K.-J."/>
            <person name="Bonisoli-Alquati A."/>
            <person name="Canova L."/>
            <person name="Gianfranceschi L."/>
            <person name="Horner D.S."/>
            <person name="Saino N."/>
        </authorList>
    </citation>
    <scope>NUCLEOTIDE SEQUENCE [LARGE SCALE GENOMIC DNA]</scope>
    <source>
        <strain evidence="1">Chelidonia</strain>
        <tissue evidence="1">Blood</tissue>
    </source>
</reference>
<keyword evidence="2" id="KW-1185">Reference proteome</keyword>
<comment type="caution">
    <text evidence="1">The sequence shown here is derived from an EMBL/GenBank/DDBJ whole genome shotgun (WGS) entry which is preliminary data.</text>
</comment>
<dbReference type="Proteomes" id="UP000269221">
    <property type="component" value="Unassembled WGS sequence"/>
</dbReference>
<sequence>MKFNKSKCKVLHLGQGKHWDQFRLGDEYIESSCAEKDLGVLVYERLDMTQQCALAAQKAKCILGCIKSSVGSRSREVILPLCSAETPSGVLHPDLGSQAQERYGPVGTSLEEAMKIIRGLEHLSYEDRLRELGLLSLEKTRLWGDLVAAFEYLKRLQESWRMIIYKGMER</sequence>
<dbReference type="OrthoDB" id="9221599at2759"/>
<gene>
    <name evidence="1" type="ORF">DUI87_19052</name>
</gene>
<dbReference type="EMBL" id="QRBI01000126">
    <property type="protein sequence ID" value="RMC04233.1"/>
    <property type="molecule type" value="Genomic_DNA"/>
</dbReference>
<organism evidence="1 2">
    <name type="scientific">Hirundo rustica rustica</name>
    <dbReference type="NCBI Taxonomy" id="333673"/>
    <lineage>
        <taxon>Eukaryota</taxon>
        <taxon>Metazoa</taxon>
        <taxon>Chordata</taxon>
        <taxon>Craniata</taxon>
        <taxon>Vertebrata</taxon>
        <taxon>Euteleostomi</taxon>
        <taxon>Archelosauria</taxon>
        <taxon>Archosauria</taxon>
        <taxon>Dinosauria</taxon>
        <taxon>Saurischia</taxon>
        <taxon>Theropoda</taxon>
        <taxon>Coelurosauria</taxon>
        <taxon>Aves</taxon>
        <taxon>Neognathae</taxon>
        <taxon>Neoaves</taxon>
        <taxon>Telluraves</taxon>
        <taxon>Australaves</taxon>
        <taxon>Passeriformes</taxon>
        <taxon>Sylvioidea</taxon>
        <taxon>Hirundinidae</taxon>
        <taxon>Hirundo</taxon>
    </lineage>
</organism>
<name>A0A3M0JT77_HIRRU</name>